<feature type="domain" description="Thiolase N-terminal" evidence="13">
    <location>
        <begin position="18"/>
        <end position="277"/>
    </location>
</feature>
<reference evidence="16" key="1">
    <citation type="submission" date="2017-01" db="EMBL/GenBank/DDBJ databases">
        <authorList>
            <person name="Wang Y."/>
            <person name="White M."/>
            <person name="Kvist S."/>
            <person name="Moncalvo J.-M."/>
        </authorList>
    </citation>
    <scope>NUCLEOTIDE SEQUENCE [LARGE SCALE GENOMIC DNA]</scope>
    <source>
        <strain evidence="16">COL-18-3</strain>
    </source>
</reference>
<evidence type="ECO:0000259" key="13">
    <source>
        <dbReference type="Pfam" id="PF00108"/>
    </source>
</evidence>
<dbReference type="PANTHER" id="PTHR43853">
    <property type="entry name" value="3-KETOACYL-COA THIOLASE, PEROXISOMAL"/>
    <property type="match status" value="1"/>
</dbReference>
<dbReference type="FunFam" id="3.40.47.10:FF:000010">
    <property type="entry name" value="Acetyl-CoA acetyltransferase (Thiolase)"/>
    <property type="match status" value="1"/>
</dbReference>
<feature type="active site" description="Proton acceptor" evidence="11">
    <location>
        <position position="394"/>
    </location>
</feature>
<dbReference type="InterPro" id="IPR016039">
    <property type="entry name" value="Thiolase-like"/>
</dbReference>
<dbReference type="Pfam" id="PF00108">
    <property type="entry name" value="Thiolase_N"/>
    <property type="match status" value="1"/>
</dbReference>
<dbReference type="PROSITE" id="PS00737">
    <property type="entry name" value="THIOLASE_2"/>
    <property type="match status" value="1"/>
</dbReference>
<comment type="similarity">
    <text evidence="3 12">Belongs to the thiolase-like superfamily. Thiolase family.</text>
</comment>
<evidence type="ECO:0000313" key="16">
    <source>
        <dbReference type="Proteomes" id="UP000188320"/>
    </source>
</evidence>
<evidence type="ECO:0000256" key="12">
    <source>
        <dbReference type="RuleBase" id="RU003557"/>
    </source>
</evidence>
<evidence type="ECO:0000256" key="4">
    <source>
        <dbReference type="ARBA" id="ARBA00022679"/>
    </source>
</evidence>
<keyword evidence="6" id="KW-0809">Transit peptide</keyword>
<proteinExistence type="inferred from homology"/>
<feature type="domain" description="Thiolase C-terminal" evidence="14">
    <location>
        <begin position="287"/>
        <end position="406"/>
    </location>
</feature>
<dbReference type="OrthoDB" id="5404651at2759"/>
<dbReference type="Gene3D" id="3.40.47.10">
    <property type="match status" value="2"/>
</dbReference>
<dbReference type="PANTHER" id="PTHR43853:SF8">
    <property type="entry name" value="3-KETOACYL-COA THIOLASE, PEROXISOMAL"/>
    <property type="match status" value="1"/>
</dbReference>
<dbReference type="GO" id="GO:0010124">
    <property type="term" value="P:phenylacetate catabolic process"/>
    <property type="evidence" value="ECO:0007669"/>
    <property type="project" value="TreeGrafter"/>
</dbReference>
<protein>
    <submittedName>
        <fullName evidence="15">3-ketoacyl-CoA thiolase B, peroxisomal</fullName>
    </submittedName>
</protein>
<organism evidence="15 16">
    <name type="scientific">Zancudomyces culisetae</name>
    <name type="common">Gut fungus</name>
    <name type="synonym">Smittium culisetae</name>
    <dbReference type="NCBI Taxonomy" id="1213189"/>
    <lineage>
        <taxon>Eukaryota</taxon>
        <taxon>Fungi</taxon>
        <taxon>Fungi incertae sedis</taxon>
        <taxon>Zoopagomycota</taxon>
        <taxon>Kickxellomycotina</taxon>
        <taxon>Harpellomycetes</taxon>
        <taxon>Harpellales</taxon>
        <taxon>Legeriomycetaceae</taxon>
        <taxon>Zancudomyces</taxon>
    </lineage>
</organism>
<keyword evidence="8" id="KW-0576">Peroxisome</keyword>
<dbReference type="SUPFAM" id="SSF53901">
    <property type="entry name" value="Thiolase-like"/>
    <property type="match status" value="2"/>
</dbReference>
<evidence type="ECO:0000256" key="5">
    <source>
        <dbReference type="ARBA" id="ARBA00022832"/>
    </source>
</evidence>
<accession>A0A1R1PTS7</accession>
<evidence type="ECO:0000256" key="2">
    <source>
        <dbReference type="ARBA" id="ARBA00004872"/>
    </source>
</evidence>
<dbReference type="InterPro" id="IPR020617">
    <property type="entry name" value="Thiolase_C"/>
</dbReference>
<dbReference type="Proteomes" id="UP000188320">
    <property type="component" value="Unassembled WGS sequence"/>
</dbReference>
<evidence type="ECO:0000256" key="3">
    <source>
        <dbReference type="ARBA" id="ARBA00010982"/>
    </source>
</evidence>
<evidence type="ECO:0000256" key="1">
    <source>
        <dbReference type="ARBA" id="ARBA00004275"/>
    </source>
</evidence>
<dbReference type="GO" id="GO:0003988">
    <property type="term" value="F:acetyl-CoA C-acyltransferase activity"/>
    <property type="evidence" value="ECO:0007669"/>
    <property type="project" value="UniProtKB-EC"/>
</dbReference>
<evidence type="ECO:0000256" key="10">
    <source>
        <dbReference type="ARBA" id="ARBA00047605"/>
    </source>
</evidence>
<evidence type="ECO:0000256" key="11">
    <source>
        <dbReference type="PIRSR" id="PIRSR000429-1"/>
    </source>
</evidence>
<dbReference type="EMBL" id="LSSK01000209">
    <property type="protein sequence ID" value="OMH84351.1"/>
    <property type="molecule type" value="Genomic_DNA"/>
</dbReference>
<gene>
    <name evidence="15" type="ORF">AX774_g2130</name>
</gene>
<comment type="catalytic activity">
    <reaction evidence="10">
        <text>an acyl-CoA + acetyl-CoA = a 3-oxoacyl-CoA + CoA</text>
        <dbReference type="Rhea" id="RHEA:21564"/>
        <dbReference type="ChEBI" id="CHEBI:57287"/>
        <dbReference type="ChEBI" id="CHEBI:57288"/>
        <dbReference type="ChEBI" id="CHEBI:58342"/>
        <dbReference type="ChEBI" id="CHEBI:90726"/>
        <dbReference type="EC" id="2.3.1.16"/>
    </reaction>
</comment>
<comment type="subcellular location">
    <subcellularLocation>
        <location evidence="1">Peroxisome</location>
    </subcellularLocation>
</comment>
<dbReference type="InterPro" id="IPR002155">
    <property type="entry name" value="Thiolase"/>
</dbReference>
<feature type="active site" description="Acyl-thioester intermediate" evidence="11">
    <location>
        <position position="103"/>
    </location>
</feature>
<keyword evidence="16" id="KW-1185">Reference proteome</keyword>
<comment type="pathway">
    <text evidence="2">Lipid metabolism; fatty acid metabolism.</text>
</comment>
<keyword evidence="9 12" id="KW-0012">Acyltransferase</keyword>
<comment type="caution">
    <text evidence="15">The sequence shown here is derived from an EMBL/GenBank/DDBJ whole genome shotgun (WGS) entry which is preliminary data.</text>
</comment>
<dbReference type="Pfam" id="PF02803">
    <property type="entry name" value="Thiolase_C"/>
    <property type="match status" value="1"/>
</dbReference>
<evidence type="ECO:0000259" key="14">
    <source>
        <dbReference type="Pfam" id="PF02803"/>
    </source>
</evidence>
<dbReference type="InterPro" id="IPR020616">
    <property type="entry name" value="Thiolase_N"/>
</dbReference>
<keyword evidence="4 12" id="KW-0808">Transferase</keyword>
<keyword evidence="5" id="KW-0276">Fatty acid metabolism</keyword>
<evidence type="ECO:0000256" key="8">
    <source>
        <dbReference type="ARBA" id="ARBA00023140"/>
    </source>
</evidence>
<dbReference type="NCBIfam" id="TIGR01930">
    <property type="entry name" value="AcCoA-C-Actrans"/>
    <property type="match status" value="1"/>
</dbReference>
<dbReference type="GO" id="GO:0005777">
    <property type="term" value="C:peroxisome"/>
    <property type="evidence" value="ECO:0007669"/>
    <property type="project" value="UniProtKB-SubCell"/>
</dbReference>
<evidence type="ECO:0000313" key="15">
    <source>
        <dbReference type="EMBL" id="OMH84351.1"/>
    </source>
</evidence>
<dbReference type="PIRSF" id="PIRSF000429">
    <property type="entry name" value="Ac-CoA_Ac_transf"/>
    <property type="match status" value="1"/>
</dbReference>
<feature type="active site" description="Proton acceptor" evidence="11">
    <location>
        <position position="364"/>
    </location>
</feature>
<name>A0A1R1PTS7_ZANCU</name>
<dbReference type="InterPro" id="IPR020613">
    <property type="entry name" value="Thiolase_CS"/>
</dbReference>
<dbReference type="InterPro" id="IPR020615">
    <property type="entry name" value="Thiolase_acyl_enz_int_AS"/>
</dbReference>
<evidence type="ECO:0000256" key="9">
    <source>
        <dbReference type="ARBA" id="ARBA00023315"/>
    </source>
</evidence>
<evidence type="ECO:0000256" key="7">
    <source>
        <dbReference type="ARBA" id="ARBA00023098"/>
    </source>
</evidence>
<dbReference type="PROSITE" id="PS00098">
    <property type="entry name" value="THIOLASE_1"/>
    <property type="match status" value="1"/>
</dbReference>
<dbReference type="CDD" id="cd00751">
    <property type="entry name" value="thiolase"/>
    <property type="match status" value="1"/>
</dbReference>
<dbReference type="InterPro" id="IPR050215">
    <property type="entry name" value="Thiolase-like_sf_Thiolase"/>
</dbReference>
<dbReference type="GO" id="GO:0006635">
    <property type="term" value="P:fatty acid beta-oxidation"/>
    <property type="evidence" value="ECO:0007669"/>
    <property type="project" value="TreeGrafter"/>
</dbReference>
<evidence type="ECO:0000256" key="6">
    <source>
        <dbReference type="ARBA" id="ARBA00022946"/>
    </source>
</evidence>
<sequence length="408" mass="43160">MVLQVHKPKIGQKHPDDVVIVCAVRTAITKAYRGGFKDTKPERLLTEVLKAVIDRTKLEPALVDDVVVGTVCSPGAGAGLSRMAVLSAGLPERCSVMSVNRQCSSGLQAVCTIASEISNGMIDIGIGAGMESMTHYYNTKENPLLPTRIDQNFMEDGPDCIAECLIPMGITSDNVARDFGVTRYRQDLLSVRSHRNAAYAQKSGHFTKEIVPVAVDFVEKDGSVTKKIISEDDGIRTGTTLETLAKLKAVFGDDGTTTAGNASQISDGAAAVLLMKRKTAIELGLPIMGKYIANAVVGVPPRVMGIGPAFAIPAAAKKANIKISDIDILELNEAFASQASYCIEKIQIDASKVNPSGGAIALGHPLGCTGARQIATLMHALKRQSKHIGAVSMCMGTGMGMCAIFESE</sequence>
<keyword evidence="7" id="KW-0443">Lipid metabolism</keyword>
<dbReference type="AlphaFoldDB" id="A0A1R1PTS7"/>